<accession>A0A4D8S6G5</accession>
<feature type="transmembrane region" description="Helical" evidence="1">
    <location>
        <begin position="582"/>
        <end position="604"/>
    </location>
</feature>
<feature type="transmembrane region" description="Helical" evidence="1">
    <location>
        <begin position="12"/>
        <end position="30"/>
    </location>
</feature>
<proteinExistence type="predicted"/>
<feature type="transmembrane region" description="Helical" evidence="1">
    <location>
        <begin position="457"/>
        <end position="480"/>
    </location>
</feature>
<gene>
    <name evidence="2" type="ORF">DFR88_04225</name>
</gene>
<keyword evidence="1" id="KW-0812">Transmembrane</keyword>
<name>A0A4D8S6G5_METPR</name>
<protein>
    <submittedName>
        <fullName evidence="2">Uncharacterized protein</fullName>
    </submittedName>
</protein>
<reference evidence="2 3" key="1">
    <citation type="submission" date="2018-07" db="EMBL/GenBank/DDBJ databases">
        <title>Complete Genome Sequences of Extremely Thermoacidophilic, Metal-Mobilizing Type-Strain Members of the Archaeal Family Sulfolobaceae: Acidianus brierleyi DSM-1651T, Acidianus sulfidivorans DSM-18786T, Metallosphaera hakonensis DSM-7519T, and Metallosphaera prunae DSM-10039T.</title>
        <authorList>
            <person name="Counts J.A."/>
            <person name="Kelly R.M."/>
        </authorList>
    </citation>
    <scope>NUCLEOTIDE SEQUENCE [LARGE SCALE GENOMIC DNA]</scope>
    <source>
        <strain evidence="2 3">Ron 12/II</strain>
    </source>
</reference>
<feature type="transmembrane region" description="Helical" evidence="1">
    <location>
        <begin position="305"/>
        <end position="328"/>
    </location>
</feature>
<evidence type="ECO:0000256" key="1">
    <source>
        <dbReference type="SAM" id="Phobius"/>
    </source>
</evidence>
<dbReference type="AlphaFoldDB" id="A0A4D8S6G5"/>
<evidence type="ECO:0000313" key="3">
    <source>
        <dbReference type="Proteomes" id="UP000298568"/>
    </source>
</evidence>
<sequence>MKLTDIFNVRRNKIVFFTTFVLYFLFYQYVDRILLVSNVLLPQGVNVIVTTSTPVPPSQMPYPLWGPFLAITTRYFDWAMTPLSLGISFILSFLVALNVTLYVALFSLMRTRTTHKLAVSLGLLATSLSCSCELFTALIGATVSNIPFLVSIAFMDTLGELLTIVAGVILTISSLVIASEITGSNPFAWMKWNHGVVPALVFTGAMFLIPSSETFFLVRIIDGLLAGGIWGYILSRKLTERINLSQGVRKTLFLASVVLVSIQFLLFPLMPIWSFSAVSLLAGLLGSLGYTSLKPWVRLGLLHVIGWSLIMPGPISLILGSPIPFYNITGGQAILLWITAWIFGTPIAWLAGIQYLQYIRDKMSQYSLTPSQLRIPQRSRTDGLTWIALGGVAVFSQIVFFMTHSAYFLDYNGYDLVFLETMTLSATGLMIAGLVLMGYGGYLMIKSRYTIPKINRKYFVIASVAYAIVEMLVTKMMIIAPTGYPYPPVLLLTYGEPMYAPAVTIYVPGIIGFYLYPASVLALIASSVLSGAIWALVFQTRRRNLGSLTAFSVLTACPSCGLSAVGYAVTSVVTASSALMTFYGDLGFTLASVGILVGLLVYVIKSTTTCRVDVTKIRQS</sequence>
<feature type="transmembrane region" description="Helical" evidence="1">
    <location>
        <begin position="247"/>
        <end position="266"/>
    </location>
</feature>
<feature type="transmembrane region" description="Helical" evidence="1">
    <location>
        <begin position="215"/>
        <end position="235"/>
    </location>
</feature>
<dbReference type="EMBL" id="CP031156">
    <property type="protein sequence ID" value="QCO31209.1"/>
    <property type="molecule type" value="Genomic_DNA"/>
</dbReference>
<feature type="transmembrane region" description="Helical" evidence="1">
    <location>
        <begin position="192"/>
        <end position="209"/>
    </location>
</feature>
<dbReference type="KEGG" id="mpru:DFR88_04225"/>
<feature type="transmembrane region" description="Helical" evidence="1">
    <location>
        <begin position="117"/>
        <end position="141"/>
    </location>
</feature>
<dbReference type="Proteomes" id="UP000298568">
    <property type="component" value="Chromosome"/>
</dbReference>
<feature type="transmembrane region" description="Helical" evidence="1">
    <location>
        <begin position="513"/>
        <end position="536"/>
    </location>
</feature>
<keyword evidence="1" id="KW-0472">Membrane</keyword>
<feature type="transmembrane region" description="Helical" evidence="1">
    <location>
        <begin position="83"/>
        <end position="105"/>
    </location>
</feature>
<feature type="transmembrane region" description="Helical" evidence="1">
    <location>
        <begin position="161"/>
        <end position="180"/>
    </location>
</feature>
<feature type="transmembrane region" description="Helical" evidence="1">
    <location>
        <begin position="334"/>
        <end position="356"/>
    </location>
</feature>
<feature type="transmembrane region" description="Helical" evidence="1">
    <location>
        <begin position="383"/>
        <end position="402"/>
    </location>
</feature>
<keyword evidence="3" id="KW-1185">Reference proteome</keyword>
<organism evidence="2 3">
    <name type="scientific">Metallosphaera prunae</name>
    <dbReference type="NCBI Taxonomy" id="47304"/>
    <lineage>
        <taxon>Archaea</taxon>
        <taxon>Thermoproteota</taxon>
        <taxon>Thermoprotei</taxon>
        <taxon>Sulfolobales</taxon>
        <taxon>Sulfolobaceae</taxon>
        <taxon>Metallosphaera</taxon>
    </lineage>
</organism>
<keyword evidence="1" id="KW-1133">Transmembrane helix</keyword>
<feature type="transmembrane region" description="Helical" evidence="1">
    <location>
        <begin position="422"/>
        <end position="445"/>
    </location>
</feature>
<evidence type="ECO:0000313" key="2">
    <source>
        <dbReference type="EMBL" id="QCO31209.1"/>
    </source>
</evidence>
<feature type="transmembrane region" description="Helical" evidence="1">
    <location>
        <begin position="548"/>
        <end position="570"/>
    </location>
</feature>
<feature type="transmembrane region" description="Helical" evidence="1">
    <location>
        <begin position="272"/>
        <end position="293"/>
    </location>
</feature>